<reference evidence="2" key="2">
    <citation type="submission" date="2013-09" db="EMBL/GenBank/DDBJ databases">
        <title>Draft genome sequence of Anaerotruncus colihominis(DSM 17241).</title>
        <authorList>
            <person name="Sudarsanam P."/>
            <person name="Ley R."/>
            <person name="Guruge J."/>
            <person name="Turnbaugh P.J."/>
            <person name="Mahowald M."/>
            <person name="Liep D."/>
            <person name="Gordon J."/>
        </authorList>
    </citation>
    <scope>NUCLEOTIDE SEQUENCE</scope>
    <source>
        <strain evidence="2">DSM 17241</strain>
    </source>
</reference>
<proteinExistence type="predicted"/>
<evidence type="ECO:0000256" key="1">
    <source>
        <dbReference type="SAM" id="Phobius"/>
    </source>
</evidence>
<gene>
    <name evidence="2" type="ORF">ANACOL_01045</name>
</gene>
<sequence>MSPSYEANLSSKERTCMLELLEDIIDLFWWIAPFVFVFTLLRAVQETIRGGEKNVIYGVAAAVSLIVIVIAIT</sequence>
<keyword evidence="1" id="KW-0812">Transmembrane</keyword>
<feature type="transmembrane region" description="Helical" evidence="1">
    <location>
        <begin position="55"/>
        <end position="72"/>
    </location>
</feature>
<organism evidence="2 3">
    <name type="scientific">Anaerotruncus colihominis DSM 17241</name>
    <dbReference type="NCBI Taxonomy" id="445972"/>
    <lineage>
        <taxon>Bacteria</taxon>
        <taxon>Bacillati</taxon>
        <taxon>Bacillota</taxon>
        <taxon>Clostridia</taxon>
        <taxon>Eubacteriales</taxon>
        <taxon>Oscillospiraceae</taxon>
        <taxon>Anaerotruncus</taxon>
    </lineage>
</organism>
<dbReference type="EMBL" id="ABGD02000007">
    <property type="protein sequence ID" value="EDS12202.1"/>
    <property type="molecule type" value="Genomic_DNA"/>
</dbReference>
<protein>
    <submittedName>
        <fullName evidence="2">Uncharacterized protein</fullName>
    </submittedName>
</protein>
<name>B0P8F6_9FIRM</name>
<dbReference type="HOGENOM" id="CLU_2696417_0_0_9"/>
<keyword evidence="1" id="KW-0472">Membrane</keyword>
<accession>B0P8F6</accession>
<evidence type="ECO:0000313" key="2">
    <source>
        <dbReference type="EMBL" id="EDS12202.1"/>
    </source>
</evidence>
<evidence type="ECO:0000313" key="3">
    <source>
        <dbReference type="Proteomes" id="UP000003803"/>
    </source>
</evidence>
<feature type="transmembrane region" description="Helical" evidence="1">
    <location>
        <begin position="27"/>
        <end position="43"/>
    </location>
</feature>
<keyword evidence="1" id="KW-1133">Transmembrane helix</keyword>
<comment type="caution">
    <text evidence="2">The sequence shown here is derived from an EMBL/GenBank/DDBJ whole genome shotgun (WGS) entry which is preliminary data.</text>
</comment>
<dbReference type="Proteomes" id="UP000003803">
    <property type="component" value="Unassembled WGS sequence"/>
</dbReference>
<dbReference type="AlphaFoldDB" id="B0P8F6"/>
<dbReference type="STRING" id="169435.ERS852551_02017"/>
<reference evidence="2" key="1">
    <citation type="submission" date="2007-11" db="EMBL/GenBank/DDBJ databases">
        <authorList>
            <person name="Fulton L."/>
            <person name="Clifton S."/>
            <person name="Fulton B."/>
            <person name="Xu J."/>
            <person name="Minx P."/>
            <person name="Pepin K.H."/>
            <person name="Johnson M."/>
            <person name="Thiruvilangam P."/>
            <person name="Bhonagiri V."/>
            <person name="Nash W.E."/>
            <person name="Mardis E.R."/>
            <person name="Wilson R.K."/>
        </authorList>
    </citation>
    <scope>NUCLEOTIDE SEQUENCE [LARGE SCALE GENOMIC DNA]</scope>
    <source>
        <strain evidence="2">DSM 17241</strain>
    </source>
</reference>
<dbReference type="eggNOG" id="ENOG50340ZX">
    <property type="taxonomic scope" value="Bacteria"/>
</dbReference>
<keyword evidence="3" id="KW-1185">Reference proteome</keyword>